<dbReference type="AlphaFoldDB" id="A0A1S7LGB8"/>
<feature type="domain" description="MIP18 family-like" evidence="1">
    <location>
        <begin position="15"/>
        <end position="85"/>
    </location>
</feature>
<gene>
    <name evidence="2" type="ORF">MAGMO_0900</name>
</gene>
<organism evidence="2">
    <name type="scientific">Magnetococcus massalia (strain MO-1)</name>
    <dbReference type="NCBI Taxonomy" id="451514"/>
    <lineage>
        <taxon>Bacteria</taxon>
        <taxon>Pseudomonadati</taxon>
        <taxon>Pseudomonadota</taxon>
        <taxon>Magnetococcia</taxon>
        <taxon>Magnetococcales</taxon>
        <taxon>Magnetococcaceae</taxon>
        <taxon>Magnetococcus</taxon>
    </lineage>
</organism>
<protein>
    <recommendedName>
        <fullName evidence="1">MIP18 family-like domain-containing protein</fullName>
    </recommendedName>
</protein>
<accession>A0A1S7LGB8</accession>
<dbReference type="Gene3D" id="3.30.300.130">
    <property type="entry name" value="Fe-S cluster assembly (FSCA)"/>
    <property type="match status" value="1"/>
</dbReference>
<dbReference type="SUPFAM" id="SSF117916">
    <property type="entry name" value="Fe-S cluster assembly (FSCA) domain-like"/>
    <property type="match status" value="1"/>
</dbReference>
<dbReference type="Pfam" id="PF01883">
    <property type="entry name" value="FeS_assembly_P"/>
    <property type="match status" value="1"/>
</dbReference>
<dbReference type="EMBL" id="LO017727">
    <property type="protein sequence ID" value="CRH05099.1"/>
    <property type="molecule type" value="Genomic_DNA"/>
</dbReference>
<dbReference type="InterPro" id="IPR002744">
    <property type="entry name" value="MIP18-like"/>
</dbReference>
<proteinExistence type="predicted"/>
<dbReference type="PANTHER" id="PTHR42831:SF1">
    <property type="entry name" value="FE-S PROTEIN MATURATION AUXILIARY FACTOR YITW"/>
    <property type="match status" value="1"/>
</dbReference>
<dbReference type="InterPro" id="IPR052339">
    <property type="entry name" value="Fe-S_Maturation_MIP18"/>
</dbReference>
<evidence type="ECO:0000313" key="2">
    <source>
        <dbReference type="EMBL" id="CRH05099.1"/>
    </source>
</evidence>
<dbReference type="PANTHER" id="PTHR42831">
    <property type="entry name" value="FE-S PROTEIN MATURATION AUXILIARY FACTOR YITW"/>
    <property type="match status" value="1"/>
</dbReference>
<reference evidence="2" key="1">
    <citation type="submission" date="2015-04" db="EMBL/GenBank/DDBJ databases">
        <authorList>
            <person name="Syromyatnikov M.Y."/>
            <person name="Popov V.N."/>
        </authorList>
    </citation>
    <scope>NUCLEOTIDE SEQUENCE</scope>
    <source>
        <strain evidence="2">MO-1</strain>
    </source>
</reference>
<evidence type="ECO:0000259" key="1">
    <source>
        <dbReference type="Pfam" id="PF01883"/>
    </source>
</evidence>
<dbReference type="InterPro" id="IPR034904">
    <property type="entry name" value="FSCA_dom_sf"/>
</dbReference>
<name>A0A1S7LGB8_MAGMO</name>
<sequence>MLGFNKKEPEPTLDEQIIVALKTVQDPELGVNVWDLGLIYQIKIPASRFVVIDMTLTSPGCPAAGILPGQVARAAKAVPGVAGVSLNLVWDPPWSAARVSREGRWLMNYGR</sequence>